<sequence length="61" mass="7061">MQHLETLKKCYDLTYDSFPVWPLKTCTLSSVIATIVIPVILPLVFPFIVSFIVFLLQQIEF</sequence>
<gene>
    <name evidence="2" type="ORF">KDA_47670</name>
</gene>
<reference evidence="3" key="1">
    <citation type="submission" date="2018-12" db="EMBL/GenBank/DDBJ databases">
        <title>Tengunoibacter tsumagoiensis gen. nov., sp. nov., Dictyobacter kobayashii sp. nov., D. alpinus sp. nov., and D. joshuensis sp. nov. and description of Dictyobacteraceae fam. nov. within the order Ktedonobacterales isolated from Tengu-no-mugimeshi.</title>
        <authorList>
            <person name="Wang C.M."/>
            <person name="Zheng Y."/>
            <person name="Sakai Y."/>
            <person name="Toyoda A."/>
            <person name="Minakuchi Y."/>
            <person name="Abe K."/>
            <person name="Yokota A."/>
            <person name="Yabe S."/>
        </authorList>
    </citation>
    <scope>NUCLEOTIDE SEQUENCE [LARGE SCALE GENOMIC DNA]</scope>
    <source>
        <strain evidence="3">Uno16</strain>
    </source>
</reference>
<name>A0A402BD20_9CHLR</name>
<proteinExistence type="predicted"/>
<evidence type="ECO:0000313" key="3">
    <source>
        <dbReference type="Proteomes" id="UP000287171"/>
    </source>
</evidence>
<evidence type="ECO:0000256" key="1">
    <source>
        <dbReference type="SAM" id="Phobius"/>
    </source>
</evidence>
<dbReference type="EMBL" id="BIFT01000002">
    <property type="protein sequence ID" value="GCE29283.1"/>
    <property type="molecule type" value="Genomic_DNA"/>
</dbReference>
<evidence type="ECO:0000313" key="2">
    <source>
        <dbReference type="EMBL" id="GCE29283.1"/>
    </source>
</evidence>
<dbReference type="AlphaFoldDB" id="A0A402BD20"/>
<keyword evidence="3" id="KW-1185">Reference proteome</keyword>
<keyword evidence="1" id="KW-0472">Membrane</keyword>
<comment type="caution">
    <text evidence="2">The sequence shown here is derived from an EMBL/GenBank/DDBJ whole genome shotgun (WGS) entry which is preliminary data.</text>
</comment>
<organism evidence="2 3">
    <name type="scientific">Dictyobacter alpinus</name>
    <dbReference type="NCBI Taxonomy" id="2014873"/>
    <lineage>
        <taxon>Bacteria</taxon>
        <taxon>Bacillati</taxon>
        <taxon>Chloroflexota</taxon>
        <taxon>Ktedonobacteria</taxon>
        <taxon>Ktedonobacterales</taxon>
        <taxon>Dictyobacteraceae</taxon>
        <taxon>Dictyobacter</taxon>
    </lineage>
</organism>
<protein>
    <submittedName>
        <fullName evidence="2">Uncharacterized protein</fullName>
    </submittedName>
</protein>
<feature type="transmembrane region" description="Helical" evidence="1">
    <location>
        <begin position="31"/>
        <end position="56"/>
    </location>
</feature>
<keyword evidence="1" id="KW-1133">Transmembrane helix</keyword>
<keyword evidence="1" id="KW-0812">Transmembrane</keyword>
<accession>A0A402BD20</accession>
<dbReference type="Proteomes" id="UP000287171">
    <property type="component" value="Unassembled WGS sequence"/>
</dbReference>